<reference evidence="2" key="1">
    <citation type="submission" date="2021-01" db="EMBL/GenBank/DDBJ databases">
        <title>YIM 132084 draft genome.</title>
        <authorList>
            <person name="An D."/>
        </authorList>
    </citation>
    <scope>NUCLEOTIDE SEQUENCE</scope>
    <source>
        <strain evidence="2">YIM 132084</strain>
    </source>
</reference>
<accession>A0A938YHP4</accession>
<dbReference type="GO" id="GO:0006950">
    <property type="term" value="P:response to stress"/>
    <property type="evidence" value="ECO:0007669"/>
    <property type="project" value="TreeGrafter"/>
</dbReference>
<dbReference type="EMBL" id="JAERWK010000019">
    <property type="protein sequence ID" value="MBM9468547.1"/>
    <property type="molecule type" value="Genomic_DNA"/>
</dbReference>
<dbReference type="SUPFAM" id="SSF46785">
    <property type="entry name" value="Winged helix' DNA-binding domain"/>
    <property type="match status" value="1"/>
</dbReference>
<dbReference type="GO" id="GO:0003700">
    <property type="term" value="F:DNA-binding transcription factor activity"/>
    <property type="evidence" value="ECO:0007669"/>
    <property type="project" value="InterPro"/>
</dbReference>
<keyword evidence="3" id="KW-1185">Reference proteome</keyword>
<dbReference type="SMART" id="SM00347">
    <property type="entry name" value="HTH_MARR"/>
    <property type="match status" value="1"/>
</dbReference>
<sequence>MTDDFGRRLTYLFRRVNGALSQRLDRILKGFSLTQAQLSALALLDAEPSGTLSGAELSDRSGVTPQSMSAAVAGLLDRGLVVRTPHPSHGRILQIHLTAAGSDLLHQVQAESAVDDEAAGLDRHQEDQLRALLRQMMRALDLYLPPDDAD</sequence>
<dbReference type="InterPro" id="IPR000835">
    <property type="entry name" value="HTH_MarR-typ"/>
</dbReference>
<dbReference type="PANTHER" id="PTHR33164">
    <property type="entry name" value="TRANSCRIPTIONAL REGULATOR, MARR FAMILY"/>
    <property type="match status" value="1"/>
</dbReference>
<evidence type="ECO:0000259" key="1">
    <source>
        <dbReference type="PROSITE" id="PS50995"/>
    </source>
</evidence>
<dbReference type="Proteomes" id="UP000663792">
    <property type="component" value="Unassembled WGS sequence"/>
</dbReference>
<evidence type="ECO:0000313" key="2">
    <source>
        <dbReference type="EMBL" id="MBM9468547.1"/>
    </source>
</evidence>
<dbReference type="InterPro" id="IPR036390">
    <property type="entry name" value="WH_DNA-bd_sf"/>
</dbReference>
<dbReference type="Pfam" id="PF12802">
    <property type="entry name" value="MarR_2"/>
    <property type="match status" value="1"/>
</dbReference>
<dbReference type="RefSeq" id="WP_205261501.1">
    <property type="nucleotide sequence ID" value="NZ_JAERWK010000019.1"/>
</dbReference>
<dbReference type="Gene3D" id="1.10.10.10">
    <property type="entry name" value="Winged helix-like DNA-binding domain superfamily/Winged helix DNA-binding domain"/>
    <property type="match status" value="1"/>
</dbReference>
<dbReference type="AlphaFoldDB" id="A0A938YHP4"/>
<dbReference type="InterPro" id="IPR039422">
    <property type="entry name" value="MarR/SlyA-like"/>
</dbReference>
<dbReference type="PROSITE" id="PS50995">
    <property type="entry name" value="HTH_MARR_2"/>
    <property type="match status" value="1"/>
</dbReference>
<proteinExistence type="predicted"/>
<organism evidence="2 3">
    <name type="scientific">Nakamurella leprariae</name>
    <dbReference type="NCBI Taxonomy" id="2803911"/>
    <lineage>
        <taxon>Bacteria</taxon>
        <taxon>Bacillati</taxon>
        <taxon>Actinomycetota</taxon>
        <taxon>Actinomycetes</taxon>
        <taxon>Nakamurellales</taxon>
        <taxon>Nakamurellaceae</taxon>
        <taxon>Nakamurella</taxon>
    </lineage>
</organism>
<feature type="domain" description="HTH marR-type" evidence="1">
    <location>
        <begin position="6"/>
        <end position="138"/>
    </location>
</feature>
<dbReference type="InterPro" id="IPR036388">
    <property type="entry name" value="WH-like_DNA-bd_sf"/>
</dbReference>
<protein>
    <submittedName>
        <fullName evidence="2">MarR family transcriptional regulator</fullName>
    </submittedName>
</protein>
<comment type="caution">
    <text evidence="2">The sequence shown here is derived from an EMBL/GenBank/DDBJ whole genome shotgun (WGS) entry which is preliminary data.</text>
</comment>
<gene>
    <name evidence="2" type="ORF">JL106_14780</name>
</gene>
<name>A0A938YHP4_9ACTN</name>
<dbReference type="PANTHER" id="PTHR33164:SF43">
    <property type="entry name" value="HTH-TYPE TRANSCRIPTIONAL REPRESSOR YETL"/>
    <property type="match status" value="1"/>
</dbReference>
<evidence type="ECO:0000313" key="3">
    <source>
        <dbReference type="Proteomes" id="UP000663792"/>
    </source>
</evidence>